<evidence type="ECO:0000256" key="1">
    <source>
        <dbReference type="SAM" id="MobiDB-lite"/>
    </source>
</evidence>
<dbReference type="RefSeq" id="WP_144327709.1">
    <property type="nucleotide sequence ID" value="NZ_VJON01000007.1"/>
</dbReference>
<dbReference type="Proteomes" id="UP000318294">
    <property type="component" value="Unassembled WGS sequence"/>
</dbReference>
<accession>A0A554XI83</accession>
<comment type="caution">
    <text evidence="2">The sequence shown here is derived from an EMBL/GenBank/DDBJ whole genome shotgun (WGS) entry which is preliminary data.</text>
</comment>
<dbReference type="EMBL" id="VJON01000007">
    <property type="protein sequence ID" value="TSE35499.1"/>
    <property type="molecule type" value="Genomic_DNA"/>
</dbReference>
<feature type="region of interest" description="Disordered" evidence="1">
    <location>
        <begin position="46"/>
        <end position="84"/>
    </location>
</feature>
<evidence type="ECO:0000313" key="3">
    <source>
        <dbReference type="Proteomes" id="UP000318294"/>
    </source>
</evidence>
<organism evidence="2 3">
    <name type="scientific">Tepidimonas charontis</name>
    <dbReference type="NCBI Taxonomy" id="2267262"/>
    <lineage>
        <taxon>Bacteria</taxon>
        <taxon>Pseudomonadati</taxon>
        <taxon>Pseudomonadota</taxon>
        <taxon>Betaproteobacteria</taxon>
        <taxon>Burkholderiales</taxon>
        <taxon>Tepidimonas</taxon>
    </lineage>
</organism>
<dbReference type="AlphaFoldDB" id="A0A554XI83"/>
<name>A0A554XI83_9BURK</name>
<protein>
    <submittedName>
        <fullName evidence="2">Uncharacterized protein</fullName>
    </submittedName>
</protein>
<proteinExistence type="predicted"/>
<evidence type="ECO:0000313" key="2">
    <source>
        <dbReference type="EMBL" id="TSE35499.1"/>
    </source>
</evidence>
<reference evidence="2 3" key="1">
    <citation type="submission" date="2019-07" db="EMBL/GenBank/DDBJ databases">
        <title>Tepidimonas charontis SPSP-6 draft genome.</title>
        <authorList>
            <person name="Da Costa M.S."/>
            <person name="Froufe H.J.C."/>
            <person name="Egas C."/>
            <person name="Albuquerque L."/>
        </authorList>
    </citation>
    <scope>NUCLEOTIDE SEQUENCE [LARGE SCALE GENOMIC DNA]</scope>
    <source>
        <strain evidence="2 3">SPSP-6</strain>
    </source>
</reference>
<keyword evidence="3" id="KW-1185">Reference proteome</keyword>
<sequence>MSGIRVVLTVTPSSPELFAALKDIPARMRAERIRTLATLGLAALATGAAPRPRDNPAPTEKAPDTAPVRAGRAVSFAKSLGEDL</sequence>
<gene>
    <name evidence="2" type="ORF">Tchar_00695</name>
</gene>